<feature type="domain" description="Isochorismatase-like" evidence="3">
    <location>
        <begin position="9"/>
        <end position="194"/>
    </location>
</feature>
<accession>A0A3N2Q3I7</accession>
<dbReference type="PANTHER" id="PTHR43540">
    <property type="entry name" value="PEROXYUREIDOACRYLATE/UREIDOACRYLATE AMIDOHYDROLASE-RELATED"/>
    <property type="match status" value="1"/>
</dbReference>
<dbReference type="Gene3D" id="3.40.50.850">
    <property type="entry name" value="Isochorismatase-like"/>
    <property type="match status" value="1"/>
</dbReference>
<keyword evidence="2 4" id="KW-0378">Hydrolase</keyword>
<evidence type="ECO:0000256" key="2">
    <source>
        <dbReference type="ARBA" id="ARBA00022801"/>
    </source>
</evidence>
<gene>
    <name evidence="4" type="ORF">SODALDRAFT_331047</name>
</gene>
<protein>
    <submittedName>
        <fullName evidence="4">Putative isochorismatase family hydrolase</fullName>
    </submittedName>
</protein>
<keyword evidence="5" id="KW-1185">Reference proteome</keyword>
<dbReference type="Proteomes" id="UP000272025">
    <property type="component" value="Unassembled WGS sequence"/>
</dbReference>
<evidence type="ECO:0000256" key="1">
    <source>
        <dbReference type="ARBA" id="ARBA00006336"/>
    </source>
</evidence>
<dbReference type="Pfam" id="PF00857">
    <property type="entry name" value="Isochorismatase"/>
    <property type="match status" value="1"/>
</dbReference>
<dbReference type="GeneID" id="39579838"/>
<dbReference type="SUPFAM" id="SSF52499">
    <property type="entry name" value="Isochorismatase-like hydrolases"/>
    <property type="match status" value="1"/>
</dbReference>
<dbReference type="GO" id="GO:0016787">
    <property type="term" value="F:hydrolase activity"/>
    <property type="evidence" value="ECO:0007669"/>
    <property type="project" value="UniProtKB-KW"/>
</dbReference>
<dbReference type="InterPro" id="IPR000868">
    <property type="entry name" value="Isochorismatase-like_dom"/>
</dbReference>
<evidence type="ECO:0000259" key="3">
    <source>
        <dbReference type="Pfam" id="PF00857"/>
    </source>
</evidence>
<name>A0A3N2Q3I7_SODAK</name>
<dbReference type="EMBL" id="ML119052">
    <property type="protein sequence ID" value="ROT41320.1"/>
    <property type="molecule type" value="Genomic_DNA"/>
</dbReference>
<dbReference type="PANTHER" id="PTHR43540:SF1">
    <property type="entry name" value="ISOCHORISMATASE HYDROLASE"/>
    <property type="match status" value="1"/>
</dbReference>
<organism evidence="4 5">
    <name type="scientific">Sodiomyces alkalinus (strain CBS 110278 / VKM F-3762 / F11)</name>
    <name type="common">Alkaliphilic filamentous fungus</name>
    <dbReference type="NCBI Taxonomy" id="1314773"/>
    <lineage>
        <taxon>Eukaryota</taxon>
        <taxon>Fungi</taxon>
        <taxon>Dikarya</taxon>
        <taxon>Ascomycota</taxon>
        <taxon>Pezizomycotina</taxon>
        <taxon>Sordariomycetes</taxon>
        <taxon>Hypocreomycetidae</taxon>
        <taxon>Glomerellales</taxon>
        <taxon>Plectosphaerellaceae</taxon>
        <taxon>Sodiomyces</taxon>
    </lineage>
</organism>
<dbReference type="STRING" id="1314773.A0A3N2Q3I7"/>
<dbReference type="InterPro" id="IPR050272">
    <property type="entry name" value="Isochorismatase-like_hydrls"/>
</dbReference>
<sequence>MKPASSTPTALVIIDVQQAFKHKTHWGASRSTINFETNVASLLQAARSYNTKVQSSQAADQRRHPILIVHVHHHSLITTSPLHPSYILSSSTGTGTTRGVEPTEYAAPAPGELVLTKCVNSAFVGTDLEARLRAFGARQLIAVGLTSDHCVNTTVRMAANLQVLGDDGGSDGTGEGNNGVVIVRDATATFAKPGFEAEVVHAVHLASLEGEFAAVKTAGEVIGEVMR</sequence>
<dbReference type="AlphaFoldDB" id="A0A3N2Q3I7"/>
<evidence type="ECO:0000313" key="4">
    <source>
        <dbReference type="EMBL" id="ROT41320.1"/>
    </source>
</evidence>
<dbReference type="InterPro" id="IPR036380">
    <property type="entry name" value="Isochorismatase-like_sf"/>
</dbReference>
<dbReference type="RefSeq" id="XP_028469126.1">
    <property type="nucleotide sequence ID" value="XM_028611360.1"/>
</dbReference>
<comment type="similarity">
    <text evidence="1">Belongs to the isochorismatase family.</text>
</comment>
<reference evidence="4 5" key="1">
    <citation type="journal article" date="2018" name="Mol. Ecol.">
        <title>The obligate alkalophilic soda-lake fungus Sodiomyces alkalinus has shifted to a protein diet.</title>
        <authorList>
            <person name="Grum-Grzhimaylo A.A."/>
            <person name="Falkoski D.L."/>
            <person name="van den Heuvel J."/>
            <person name="Valero-Jimenez C.A."/>
            <person name="Min B."/>
            <person name="Choi I.G."/>
            <person name="Lipzen A."/>
            <person name="Daum C.G."/>
            <person name="Aanen D.K."/>
            <person name="Tsang A."/>
            <person name="Henrissat B."/>
            <person name="Bilanenko E.N."/>
            <person name="de Vries R.P."/>
            <person name="van Kan J.A.L."/>
            <person name="Grigoriev I.V."/>
            <person name="Debets A.J.M."/>
        </authorList>
    </citation>
    <scope>NUCLEOTIDE SEQUENCE [LARGE SCALE GENOMIC DNA]</scope>
    <source>
        <strain evidence="4 5">F11</strain>
    </source>
</reference>
<dbReference type="OrthoDB" id="245563at2759"/>
<evidence type="ECO:0000313" key="5">
    <source>
        <dbReference type="Proteomes" id="UP000272025"/>
    </source>
</evidence>
<proteinExistence type="inferred from homology"/>